<gene>
    <name evidence="2" type="ORF">V6984_17655</name>
</gene>
<dbReference type="PANTHER" id="PTHR43649">
    <property type="entry name" value="ARABINOSE-BINDING PROTEIN-RELATED"/>
    <property type="match status" value="1"/>
</dbReference>
<name>A0ABZ3EUY0_9FIRM</name>
<dbReference type="PANTHER" id="PTHR43649:SF12">
    <property type="entry name" value="DIACETYLCHITOBIOSE BINDING PROTEIN DASA"/>
    <property type="match status" value="1"/>
</dbReference>
<sequence length="441" mass="47693">MRKVLAALIAGAGILGVTACGTGSAKTAQAPAVELPVTLNVVTTFAGEDTNAANYQEAIAKWQEETGNSINDASGTVTETLKARIISDFEMGSEPDVLFYFNGMDANPFVEGGKVISIDEIRETYPDYASNMKDGMMGASPVDGRNYSVPMNGYWEGLFVNKAVCQAAGVKVPAGDTTWEEFMTICQTIKDAGYTPIAASFAEVPHYWFEFCIYNYLDTASHNILPKSIDDEQGTAWVNGIMDMKNLYDRGFLPANTLSATDGETFQLFVDGKAAFLIDGSWKVGGIEEATDDIDNFTVTYVPAKDKRKSTDIVGGLSSGWYITKKAWNDPEKQKACVDFITYMTSDEMVTRFASVAATALKEGTQVDKSRLSSLAVAGLEMVEGATGMASALQDQLTQEQRAPVFNAMADILTGKEEVTDAVAQLIDLVAAAQREELLFR</sequence>
<dbReference type="InterPro" id="IPR050490">
    <property type="entry name" value="Bact_solute-bd_prot1"/>
</dbReference>
<reference evidence="2 3" key="1">
    <citation type="submission" date="2024-02" db="EMBL/GenBank/DDBJ databases">
        <title>Bacterial strain from lacustrine sediment.</title>
        <authorList>
            <person name="Petit C."/>
            <person name="Fadhlaoui K."/>
        </authorList>
    </citation>
    <scope>NUCLEOTIDE SEQUENCE [LARGE SCALE GENOMIC DNA]</scope>
    <source>
        <strain evidence="2 3">IPX-CK</strain>
    </source>
</reference>
<dbReference type="SUPFAM" id="SSF53850">
    <property type="entry name" value="Periplasmic binding protein-like II"/>
    <property type="match status" value="1"/>
</dbReference>
<evidence type="ECO:0000256" key="1">
    <source>
        <dbReference type="SAM" id="SignalP"/>
    </source>
</evidence>
<feature type="signal peptide" evidence="1">
    <location>
        <begin position="1"/>
        <end position="19"/>
    </location>
</feature>
<dbReference type="Gene3D" id="3.40.190.10">
    <property type="entry name" value="Periplasmic binding protein-like II"/>
    <property type="match status" value="2"/>
</dbReference>
<evidence type="ECO:0000313" key="2">
    <source>
        <dbReference type="EMBL" id="XAH73310.1"/>
    </source>
</evidence>
<organism evidence="2 3">
    <name type="scientific">Kineothrix sedimenti</name>
    <dbReference type="NCBI Taxonomy" id="3123317"/>
    <lineage>
        <taxon>Bacteria</taxon>
        <taxon>Bacillati</taxon>
        <taxon>Bacillota</taxon>
        <taxon>Clostridia</taxon>
        <taxon>Lachnospirales</taxon>
        <taxon>Lachnospiraceae</taxon>
        <taxon>Kineothrix</taxon>
    </lineage>
</organism>
<protein>
    <submittedName>
        <fullName evidence="2">Extracellular solute-binding protein</fullName>
    </submittedName>
</protein>
<dbReference type="Proteomes" id="UP001451571">
    <property type="component" value="Chromosome"/>
</dbReference>
<accession>A0ABZ3EUY0</accession>
<dbReference type="InterPro" id="IPR006059">
    <property type="entry name" value="SBP"/>
</dbReference>
<evidence type="ECO:0000313" key="3">
    <source>
        <dbReference type="Proteomes" id="UP001451571"/>
    </source>
</evidence>
<dbReference type="RefSeq" id="WP_342756918.1">
    <property type="nucleotide sequence ID" value="NZ_CP146256.1"/>
</dbReference>
<feature type="chain" id="PRO_5045074012" evidence="1">
    <location>
        <begin position="20"/>
        <end position="441"/>
    </location>
</feature>
<dbReference type="EMBL" id="CP146256">
    <property type="protein sequence ID" value="XAH73310.1"/>
    <property type="molecule type" value="Genomic_DNA"/>
</dbReference>
<dbReference type="Pfam" id="PF01547">
    <property type="entry name" value="SBP_bac_1"/>
    <property type="match status" value="1"/>
</dbReference>
<keyword evidence="1" id="KW-0732">Signal</keyword>
<proteinExistence type="predicted"/>
<keyword evidence="3" id="KW-1185">Reference proteome</keyword>
<dbReference type="PROSITE" id="PS51257">
    <property type="entry name" value="PROKAR_LIPOPROTEIN"/>
    <property type="match status" value="1"/>
</dbReference>